<keyword evidence="3" id="KW-1185">Reference proteome</keyword>
<name>A0AA39NX62_9AGAR</name>
<evidence type="ECO:0000313" key="2">
    <source>
        <dbReference type="EMBL" id="KAK0473514.1"/>
    </source>
</evidence>
<proteinExistence type="predicted"/>
<feature type="compositionally biased region" description="Basic and acidic residues" evidence="1">
    <location>
        <begin position="278"/>
        <end position="293"/>
    </location>
</feature>
<protein>
    <submittedName>
        <fullName evidence="2">Uncharacterized protein</fullName>
    </submittedName>
</protein>
<dbReference type="AlphaFoldDB" id="A0AA39NX62"/>
<evidence type="ECO:0000256" key="1">
    <source>
        <dbReference type="SAM" id="MobiDB-lite"/>
    </source>
</evidence>
<gene>
    <name evidence="2" type="ORF">EDD18DRAFT_1117385</name>
</gene>
<feature type="region of interest" description="Disordered" evidence="1">
    <location>
        <begin position="272"/>
        <end position="336"/>
    </location>
</feature>
<comment type="caution">
    <text evidence="2">The sequence shown here is derived from an EMBL/GenBank/DDBJ whole genome shotgun (WGS) entry which is preliminary data.</text>
</comment>
<sequence length="364" mass="39595">MLCSVEDVLCLAAVMGASSSSPLTLILTFQFWCFSSINNARLRFCVQSAGSVVYRGLPSWSMGSGVRGGRTWPLSITARSCTPGVTSSFCAKTTYRLPASKVNEDRIAYRVVPLEYGLRGAGREDAALVLVFTVLMLRGEELDYCCHLLAACGQVYWLRWEGVGAEGRGSFRRVQSHSASSSSLPNSIALAENISLNTTLSPGWHPNFAPRRCIAFRRARSGALGGWGARKVVMCLGDSESFPFDGPLCTTSCADSRSLEDGFWAKATNLDPASEASRAAHMESRRGKRTADIDREDDDPPITPKRASAHAGIRKRHPQDKEWTTPPSVEGDAGVECSTRMASVDFQRHDFVSLKVGPSGWITE</sequence>
<organism evidence="2 3">
    <name type="scientific">Armillaria luteobubalina</name>
    <dbReference type="NCBI Taxonomy" id="153913"/>
    <lineage>
        <taxon>Eukaryota</taxon>
        <taxon>Fungi</taxon>
        <taxon>Dikarya</taxon>
        <taxon>Basidiomycota</taxon>
        <taxon>Agaricomycotina</taxon>
        <taxon>Agaricomycetes</taxon>
        <taxon>Agaricomycetidae</taxon>
        <taxon>Agaricales</taxon>
        <taxon>Marasmiineae</taxon>
        <taxon>Physalacriaceae</taxon>
        <taxon>Armillaria</taxon>
    </lineage>
</organism>
<dbReference type="Proteomes" id="UP001175228">
    <property type="component" value="Unassembled WGS sequence"/>
</dbReference>
<dbReference type="EMBL" id="JAUEPU010000207">
    <property type="protein sequence ID" value="KAK0473514.1"/>
    <property type="molecule type" value="Genomic_DNA"/>
</dbReference>
<reference evidence="2" key="1">
    <citation type="submission" date="2023-06" db="EMBL/GenBank/DDBJ databases">
        <authorList>
            <consortium name="Lawrence Berkeley National Laboratory"/>
            <person name="Ahrendt S."/>
            <person name="Sahu N."/>
            <person name="Indic B."/>
            <person name="Wong-Bajracharya J."/>
            <person name="Merenyi Z."/>
            <person name="Ke H.-M."/>
            <person name="Monk M."/>
            <person name="Kocsube S."/>
            <person name="Drula E."/>
            <person name="Lipzen A."/>
            <person name="Balint B."/>
            <person name="Henrissat B."/>
            <person name="Andreopoulos B."/>
            <person name="Martin F.M."/>
            <person name="Harder C.B."/>
            <person name="Rigling D."/>
            <person name="Ford K.L."/>
            <person name="Foster G.D."/>
            <person name="Pangilinan J."/>
            <person name="Papanicolaou A."/>
            <person name="Barry K."/>
            <person name="LaButti K."/>
            <person name="Viragh M."/>
            <person name="Koriabine M."/>
            <person name="Yan M."/>
            <person name="Riley R."/>
            <person name="Champramary S."/>
            <person name="Plett K.L."/>
            <person name="Tsai I.J."/>
            <person name="Slot J."/>
            <person name="Sipos G."/>
            <person name="Plett J."/>
            <person name="Nagy L.G."/>
            <person name="Grigoriev I.V."/>
        </authorList>
    </citation>
    <scope>NUCLEOTIDE SEQUENCE</scope>
    <source>
        <strain evidence="2">HWK02</strain>
    </source>
</reference>
<accession>A0AA39NX62</accession>
<evidence type="ECO:0000313" key="3">
    <source>
        <dbReference type="Proteomes" id="UP001175228"/>
    </source>
</evidence>